<dbReference type="GO" id="GO:0004540">
    <property type="term" value="F:RNA nuclease activity"/>
    <property type="evidence" value="ECO:0007669"/>
    <property type="project" value="InterPro"/>
</dbReference>
<dbReference type="HAMAP" id="MF_00265">
    <property type="entry name" value="VapC_Nob1"/>
    <property type="match status" value="1"/>
</dbReference>
<reference evidence="10 11" key="1">
    <citation type="journal article" date="2019" name="Nat. Microbiol.">
        <title>Mediterranean grassland soil C-N compound turnover is dependent on rainfall and depth, and is mediated by genomically divergent microorganisms.</title>
        <authorList>
            <person name="Diamond S."/>
            <person name="Andeer P.F."/>
            <person name="Li Z."/>
            <person name="Crits-Christoph A."/>
            <person name="Burstein D."/>
            <person name="Anantharaman K."/>
            <person name="Lane K.R."/>
            <person name="Thomas B.C."/>
            <person name="Pan C."/>
            <person name="Northen T.R."/>
            <person name="Banfield J.F."/>
        </authorList>
    </citation>
    <scope>NUCLEOTIDE SEQUENCE [LARGE SCALE GENOMIC DNA]</scope>
    <source>
        <strain evidence="10">NP_3</strain>
    </source>
</reference>
<evidence type="ECO:0000256" key="6">
    <source>
        <dbReference type="ARBA" id="ARBA00022842"/>
    </source>
</evidence>
<dbReference type="InterPro" id="IPR002716">
    <property type="entry name" value="PIN_dom"/>
</dbReference>
<evidence type="ECO:0000256" key="2">
    <source>
        <dbReference type="ARBA" id="ARBA00022649"/>
    </source>
</evidence>
<dbReference type="Pfam" id="PF01850">
    <property type="entry name" value="PIN"/>
    <property type="match status" value="1"/>
</dbReference>
<evidence type="ECO:0000256" key="7">
    <source>
        <dbReference type="ARBA" id="ARBA00038093"/>
    </source>
</evidence>
<feature type="binding site" evidence="8">
    <location>
        <position position="103"/>
    </location>
    <ligand>
        <name>Mg(2+)</name>
        <dbReference type="ChEBI" id="CHEBI:18420"/>
    </ligand>
</feature>
<dbReference type="PANTHER" id="PTHR33653:SF1">
    <property type="entry name" value="RIBONUCLEASE VAPC2"/>
    <property type="match status" value="1"/>
</dbReference>
<evidence type="ECO:0000256" key="3">
    <source>
        <dbReference type="ARBA" id="ARBA00022722"/>
    </source>
</evidence>
<dbReference type="GO" id="GO:0016787">
    <property type="term" value="F:hydrolase activity"/>
    <property type="evidence" value="ECO:0007669"/>
    <property type="project" value="UniProtKB-KW"/>
</dbReference>
<dbReference type="Proteomes" id="UP000318509">
    <property type="component" value="Unassembled WGS sequence"/>
</dbReference>
<comment type="similarity">
    <text evidence="7 8">Belongs to the PINc/VapC protein family.</text>
</comment>
<evidence type="ECO:0000256" key="4">
    <source>
        <dbReference type="ARBA" id="ARBA00022723"/>
    </source>
</evidence>
<dbReference type="InterPro" id="IPR029060">
    <property type="entry name" value="PIN-like_dom_sf"/>
</dbReference>
<accession>A0A537JVK1</accession>
<dbReference type="PANTHER" id="PTHR33653">
    <property type="entry name" value="RIBONUCLEASE VAPC2"/>
    <property type="match status" value="1"/>
</dbReference>
<dbReference type="SUPFAM" id="SSF88723">
    <property type="entry name" value="PIN domain-like"/>
    <property type="match status" value="1"/>
</dbReference>
<feature type="domain" description="PIN" evidence="9">
    <location>
        <begin position="13"/>
        <end position="125"/>
    </location>
</feature>
<keyword evidence="5 8" id="KW-0378">Hydrolase</keyword>
<dbReference type="EMBL" id="VBAK01000154">
    <property type="protein sequence ID" value="TMI87568.1"/>
    <property type="molecule type" value="Genomic_DNA"/>
</dbReference>
<dbReference type="InterPro" id="IPR050556">
    <property type="entry name" value="Type_II_TA_system_RNase"/>
</dbReference>
<evidence type="ECO:0000313" key="11">
    <source>
        <dbReference type="Proteomes" id="UP000318509"/>
    </source>
</evidence>
<dbReference type="GO" id="GO:0090729">
    <property type="term" value="F:toxin activity"/>
    <property type="evidence" value="ECO:0007669"/>
    <property type="project" value="UniProtKB-KW"/>
</dbReference>
<evidence type="ECO:0000256" key="8">
    <source>
        <dbReference type="HAMAP-Rule" id="MF_00265"/>
    </source>
</evidence>
<keyword evidence="6 8" id="KW-0460">Magnesium</keyword>
<gene>
    <name evidence="8" type="primary">vapC</name>
    <name evidence="10" type="ORF">E6H00_15185</name>
</gene>
<dbReference type="GO" id="GO:0000287">
    <property type="term" value="F:magnesium ion binding"/>
    <property type="evidence" value="ECO:0007669"/>
    <property type="project" value="UniProtKB-UniRule"/>
</dbReference>
<organism evidence="10 11">
    <name type="scientific">Candidatus Segetimicrobium genomatis</name>
    <dbReference type="NCBI Taxonomy" id="2569760"/>
    <lineage>
        <taxon>Bacteria</taxon>
        <taxon>Bacillati</taxon>
        <taxon>Candidatus Sysuimicrobiota</taxon>
        <taxon>Candidatus Sysuimicrobiia</taxon>
        <taxon>Candidatus Sysuimicrobiales</taxon>
        <taxon>Candidatus Segetimicrobiaceae</taxon>
        <taxon>Candidatus Segetimicrobium</taxon>
    </lineage>
</organism>
<dbReference type="EC" id="3.1.-.-" evidence="8"/>
<keyword evidence="2 8" id="KW-1277">Toxin-antitoxin system</keyword>
<comment type="caution">
    <text evidence="10">The sequence shown here is derived from an EMBL/GenBank/DDBJ whole genome shotgun (WGS) entry which is preliminary data.</text>
</comment>
<keyword evidence="4 8" id="KW-0479">Metal-binding</keyword>
<evidence type="ECO:0000256" key="1">
    <source>
        <dbReference type="ARBA" id="ARBA00001946"/>
    </source>
</evidence>
<proteinExistence type="inferred from homology"/>
<keyword evidence="3 8" id="KW-0540">Nuclease</keyword>
<sequence>MTAPQPPASDRGLLDTSVFIASERARPLGPLPLTAAISVVTLAELHLGVLMADDPTVRAQRLRTLSSVDALLEPLPIDAAVARAFAEIVSEARRQGKRPKIMDTWIAATAVVHDLPVYTQDDDFLMIPRVRIIRV</sequence>
<comment type="function">
    <text evidence="8">Toxic component of a toxin-antitoxin (TA) system. An RNase.</text>
</comment>
<keyword evidence="8" id="KW-0800">Toxin</keyword>
<dbReference type="InterPro" id="IPR022907">
    <property type="entry name" value="VapC_family"/>
</dbReference>
<feature type="binding site" evidence="8">
    <location>
        <position position="15"/>
    </location>
    <ligand>
        <name>Mg(2+)</name>
        <dbReference type="ChEBI" id="CHEBI:18420"/>
    </ligand>
</feature>
<protein>
    <recommendedName>
        <fullName evidence="8">Ribonuclease VapC</fullName>
        <shortName evidence="8">RNase VapC</shortName>
        <ecNumber evidence="8">3.1.-.-</ecNumber>
    </recommendedName>
    <alternativeName>
        <fullName evidence="8">Toxin VapC</fullName>
    </alternativeName>
</protein>
<evidence type="ECO:0000256" key="5">
    <source>
        <dbReference type="ARBA" id="ARBA00022801"/>
    </source>
</evidence>
<comment type="cofactor">
    <cofactor evidence="1 8">
        <name>Mg(2+)</name>
        <dbReference type="ChEBI" id="CHEBI:18420"/>
    </cofactor>
</comment>
<dbReference type="Gene3D" id="3.40.50.1010">
    <property type="entry name" value="5'-nuclease"/>
    <property type="match status" value="1"/>
</dbReference>
<evidence type="ECO:0000313" key="10">
    <source>
        <dbReference type="EMBL" id="TMI87568.1"/>
    </source>
</evidence>
<dbReference type="AlphaFoldDB" id="A0A537JVK1"/>
<evidence type="ECO:0000259" key="9">
    <source>
        <dbReference type="Pfam" id="PF01850"/>
    </source>
</evidence>
<name>A0A537JVK1_9BACT</name>